<keyword evidence="2" id="KW-0808">Transferase</keyword>
<protein>
    <submittedName>
        <fullName evidence="2">Reverse transcriptase domain-containing protein</fullName>
    </submittedName>
</protein>
<proteinExistence type="predicted"/>
<evidence type="ECO:0000259" key="1">
    <source>
        <dbReference type="Pfam" id="PF22936"/>
    </source>
</evidence>
<dbReference type="PANTHER" id="PTHR33067:SF35">
    <property type="entry name" value="ASPARTIC PEPTIDASE DDI1-TYPE DOMAIN-CONTAINING PROTEIN"/>
    <property type="match status" value="1"/>
</dbReference>
<keyword evidence="2" id="KW-0695">RNA-directed DNA polymerase</keyword>
<dbReference type="Gene3D" id="2.40.70.10">
    <property type="entry name" value="Acid Proteases"/>
    <property type="match status" value="1"/>
</dbReference>
<evidence type="ECO:0000313" key="3">
    <source>
        <dbReference type="Proteomes" id="UP001151760"/>
    </source>
</evidence>
<name>A0ABQ5E0Q9_9ASTR</name>
<keyword evidence="2" id="KW-0548">Nucleotidyltransferase</keyword>
<reference evidence="2" key="2">
    <citation type="submission" date="2022-01" db="EMBL/GenBank/DDBJ databases">
        <authorList>
            <person name="Yamashiro T."/>
            <person name="Shiraishi A."/>
            <person name="Satake H."/>
            <person name="Nakayama K."/>
        </authorList>
    </citation>
    <scope>NUCLEOTIDE SEQUENCE</scope>
</reference>
<organism evidence="2 3">
    <name type="scientific">Tanacetum coccineum</name>
    <dbReference type="NCBI Taxonomy" id="301880"/>
    <lineage>
        <taxon>Eukaryota</taxon>
        <taxon>Viridiplantae</taxon>
        <taxon>Streptophyta</taxon>
        <taxon>Embryophyta</taxon>
        <taxon>Tracheophyta</taxon>
        <taxon>Spermatophyta</taxon>
        <taxon>Magnoliopsida</taxon>
        <taxon>eudicotyledons</taxon>
        <taxon>Gunneridae</taxon>
        <taxon>Pentapetalae</taxon>
        <taxon>asterids</taxon>
        <taxon>campanulids</taxon>
        <taxon>Asterales</taxon>
        <taxon>Asteraceae</taxon>
        <taxon>Asteroideae</taxon>
        <taxon>Anthemideae</taxon>
        <taxon>Anthemidinae</taxon>
        <taxon>Tanacetum</taxon>
    </lineage>
</organism>
<dbReference type="InterPro" id="IPR021109">
    <property type="entry name" value="Peptidase_aspartic_dom_sf"/>
</dbReference>
<dbReference type="PANTHER" id="PTHR33067">
    <property type="entry name" value="RNA-DIRECTED DNA POLYMERASE-RELATED"/>
    <property type="match status" value="1"/>
</dbReference>
<dbReference type="Pfam" id="PF08284">
    <property type="entry name" value="RVP_2"/>
    <property type="match status" value="1"/>
</dbReference>
<keyword evidence="3" id="KW-1185">Reference proteome</keyword>
<dbReference type="CDD" id="cd00303">
    <property type="entry name" value="retropepsin_like"/>
    <property type="match status" value="1"/>
</dbReference>
<accession>A0ABQ5E0Q9</accession>
<gene>
    <name evidence="2" type="ORF">Tco_0953736</name>
</gene>
<dbReference type="GO" id="GO:0003964">
    <property type="term" value="F:RNA-directed DNA polymerase activity"/>
    <property type="evidence" value="ECO:0007669"/>
    <property type="project" value="UniProtKB-KW"/>
</dbReference>
<evidence type="ECO:0000313" key="2">
    <source>
        <dbReference type="EMBL" id="GJT45021.1"/>
    </source>
</evidence>
<dbReference type="Pfam" id="PF22936">
    <property type="entry name" value="Pol_BBD"/>
    <property type="match status" value="1"/>
</dbReference>
<comment type="caution">
    <text evidence="2">The sequence shown here is derived from an EMBL/GenBank/DDBJ whole genome shotgun (WGS) entry which is preliminary data.</text>
</comment>
<sequence length="500" mass="56450">MYRITITETNLPTDKANKFSCNSTGVAISSSSSSVSRPEIKDTNLKKKVLQNTKSKSTSKDVKKSQSSFILVSNKRDTLNSNACDSKMNVLNAKTVNVVLDGSNLIIDSGCLKHMIGNLKLLRNFVEKFIGTVHFANDNFAVIIGYGDYVQGNLTICHVYYVKGLGHNLFSVRKFCDGDLEVAFRSNTCYIQNMEGEDLLTGSRDSKIYTIFISKMADSSLVLVLNEIPLKEKDPGSFTIPCVIGQGVINKALADLGASISLMPYSMFLRLNLGELKPTRICIELADKSTQIPRGIAENVIVKIDRLVFPVDFVVLDMKEDHKIPIILRRPFLATAHAMIDIFNKKISFEVGNETITFDIEKSMRFPPSDDDTCHSVDIIDLSILNHVQEILPSKPFDSFLFVPINLNLPTKINRLWDDNEGEQHLINQISENLEHESEGYIKPTLFATNLCKDEKPTTKLKDLPPHLEYAFLSNNLRIPHYYFQSYYMPKKRSYFLEFL</sequence>
<dbReference type="Proteomes" id="UP001151760">
    <property type="component" value="Unassembled WGS sequence"/>
</dbReference>
<reference evidence="2" key="1">
    <citation type="journal article" date="2022" name="Int. J. Mol. Sci.">
        <title>Draft Genome of Tanacetum Coccineum: Genomic Comparison of Closely Related Tanacetum-Family Plants.</title>
        <authorList>
            <person name="Yamashiro T."/>
            <person name="Shiraishi A."/>
            <person name="Nakayama K."/>
            <person name="Satake H."/>
        </authorList>
    </citation>
    <scope>NUCLEOTIDE SEQUENCE</scope>
</reference>
<feature type="domain" description="Retrovirus-related Pol polyprotein from transposon TNT 1-94-like beta-barrel" evidence="1">
    <location>
        <begin position="106"/>
        <end position="176"/>
    </location>
</feature>
<dbReference type="EMBL" id="BQNB010015864">
    <property type="protein sequence ID" value="GJT45021.1"/>
    <property type="molecule type" value="Genomic_DNA"/>
</dbReference>
<dbReference type="InterPro" id="IPR054722">
    <property type="entry name" value="PolX-like_BBD"/>
</dbReference>